<evidence type="ECO:0000256" key="1">
    <source>
        <dbReference type="ARBA" id="ARBA00022723"/>
    </source>
</evidence>
<reference evidence="7" key="1">
    <citation type="journal article" date="2020" name="Stud. Mycol.">
        <title>101 Dothideomycetes genomes: a test case for predicting lifestyles and emergence of pathogens.</title>
        <authorList>
            <person name="Haridas S."/>
            <person name="Albert R."/>
            <person name="Binder M."/>
            <person name="Bloem J."/>
            <person name="Labutti K."/>
            <person name="Salamov A."/>
            <person name="Andreopoulos B."/>
            <person name="Baker S."/>
            <person name="Barry K."/>
            <person name="Bills G."/>
            <person name="Bluhm B."/>
            <person name="Cannon C."/>
            <person name="Castanera R."/>
            <person name="Culley D."/>
            <person name="Daum C."/>
            <person name="Ezra D."/>
            <person name="Gonzalez J."/>
            <person name="Henrissat B."/>
            <person name="Kuo A."/>
            <person name="Liang C."/>
            <person name="Lipzen A."/>
            <person name="Lutzoni F."/>
            <person name="Magnuson J."/>
            <person name="Mondo S."/>
            <person name="Nolan M."/>
            <person name="Ohm R."/>
            <person name="Pangilinan J."/>
            <person name="Park H.-J."/>
            <person name="Ramirez L."/>
            <person name="Alfaro M."/>
            <person name="Sun H."/>
            <person name="Tritt A."/>
            <person name="Yoshinaga Y."/>
            <person name="Zwiers L.-H."/>
            <person name="Turgeon B."/>
            <person name="Goodwin S."/>
            <person name="Spatafora J."/>
            <person name="Crous P."/>
            <person name="Grigoriev I."/>
        </authorList>
    </citation>
    <scope>NUCLEOTIDE SEQUENCE</scope>
    <source>
        <strain evidence="7">CBS 113979</strain>
    </source>
</reference>
<feature type="region of interest" description="Disordered" evidence="5">
    <location>
        <begin position="1"/>
        <end position="104"/>
    </location>
</feature>
<dbReference type="Proteomes" id="UP000800041">
    <property type="component" value="Unassembled WGS sequence"/>
</dbReference>
<dbReference type="SUPFAM" id="SSF52113">
    <property type="entry name" value="BRCT domain"/>
    <property type="match status" value="1"/>
</dbReference>
<dbReference type="PANTHER" id="PTHR15375">
    <property type="entry name" value="ACTIVATOR OF S-PHASE KINASE-RELATED"/>
    <property type="match status" value="1"/>
</dbReference>
<dbReference type="InterPro" id="IPR036420">
    <property type="entry name" value="BRCT_dom_sf"/>
</dbReference>
<feature type="region of interest" description="Disordered" evidence="5">
    <location>
        <begin position="370"/>
        <end position="396"/>
    </location>
</feature>
<protein>
    <recommendedName>
        <fullName evidence="6">DBF4-type domain-containing protein</fullName>
    </recommendedName>
</protein>
<sequence length="672" mass="74911">MASKRAPLANNPNAANSPYRAVAAAATKRSRSHAGDQREIPYGQPPPAKKQLVSVDDEENRRNTLLKKVNNNQPTTLRQKLEAARDSRSPQKQEKPQKASGQNLETIRQWQKHYRKVFPQFVFYFESIPEDGRHKISRQVLSLGAREEKFFSRAVTHVVTSRPVPPETDSSSSGKVPSPNAGDVKEQPKTINPSLLDQSQQKNRFTFEVPSQRRAPAFQAPAPMYFSRLEDLLTHEANVDRIFQDAEARRTGATSGDILHRAREFGMKIWTQEKVQRMMTTLFDTDTGEQAQHINPPRANRMPARIPKEADLQLLLQNEKVNGPADRDPTVTTQDMVPLRGYYIYIHDMDEKTRPVMVRDYPKAAKEDGKWPQLRATGPGRCPFVEDSTSRPMKVPRNAQPAQSAHANLEAHVAAPRTRAAIALDAAKAGMNGTQRALTENSNFARRPANAAIQPALRGMVKPLDPPQIIPNKRANTMDSMPPLFGSAQASLRTLPRFAQGEPVASGVQPSNVTSAIRSQMISSTAAAPGARAGTSKEVNQLKRKILEKHSAPSANSMPSSYMNDVRAAINNERGPPPRAAKRKAQESLANIREDVTPSEEELHAKKLAAVAARKKKQAEKELKPGYCENCREKFNDFDEHCLSRKHRKFALADENWKDLDGLLGQLVRVKK</sequence>
<keyword evidence="1" id="KW-0479">Metal-binding</keyword>
<dbReference type="GO" id="GO:0031431">
    <property type="term" value="C:Dbf4-dependent protein kinase complex"/>
    <property type="evidence" value="ECO:0007669"/>
    <property type="project" value="TreeGrafter"/>
</dbReference>
<dbReference type="PANTHER" id="PTHR15375:SF26">
    <property type="entry name" value="PROTEIN CHIFFON"/>
    <property type="match status" value="1"/>
</dbReference>
<dbReference type="EMBL" id="ML977165">
    <property type="protein sequence ID" value="KAF1984957.1"/>
    <property type="molecule type" value="Genomic_DNA"/>
</dbReference>
<gene>
    <name evidence="7" type="ORF">K402DRAFT_405725</name>
</gene>
<dbReference type="Pfam" id="PF08630">
    <property type="entry name" value="Dfp1_Him1_M"/>
    <property type="match status" value="1"/>
</dbReference>
<organism evidence="7 8">
    <name type="scientific">Aulographum hederae CBS 113979</name>
    <dbReference type="NCBI Taxonomy" id="1176131"/>
    <lineage>
        <taxon>Eukaryota</taxon>
        <taxon>Fungi</taxon>
        <taxon>Dikarya</taxon>
        <taxon>Ascomycota</taxon>
        <taxon>Pezizomycotina</taxon>
        <taxon>Dothideomycetes</taxon>
        <taxon>Pleosporomycetidae</taxon>
        <taxon>Aulographales</taxon>
        <taxon>Aulographaceae</taxon>
    </lineage>
</organism>
<feature type="compositionally biased region" description="Polar residues" evidence="5">
    <location>
        <begin position="69"/>
        <end position="78"/>
    </location>
</feature>
<dbReference type="GO" id="GO:0010571">
    <property type="term" value="P:positive regulation of nuclear cell cycle DNA replication"/>
    <property type="evidence" value="ECO:0007669"/>
    <property type="project" value="TreeGrafter"/>
</dbReference>
<dbReference type="GO" id="GO:0043539">
    <property type="term" value="F:protein serine/threonine kinase activator activity"/>
    <property type="evidence" value="ECO:0007669"/>
    <property type="project" value="TreeGrafter"/>
</dbReference>
<evidence type="ECO:0000256" key="4">
    <source>
        <dbReference type="PROSITE-ProRule" id="PRU00600"/>
    </source>
</evidence>
<dbReference type="InterPro" id="IPR051590">
    <property type="entry name" value="Replication_Regulatory_Kinase"/>
</dbReference>
<dbReference type="InterPro" id="IPR013939">
    <property type="entry name" value="Regulatory_Dfp1/Him1"/>
</dbReference>
<dbReference type="InterPro" id="IPR055116">
    <property type="entry name" value="DBF4_BRCT"/>
</dbReference>
<evidence type="ECO:0000256" key="2">
    <source>
        <dbReference type="ARBA" id="ARBA00022771"/>
    </source>
</evidence>
<evidence type="ECO:0000256" key="3">
    <source>
        <dbReference type="ARBA" id="ARBA00022833"/>
    </source>
</evidence>
<feature type="compositionally biased region" description="Basic and acidic residues" evidence="5">
    <location>
        <begin position="79"/>
        <end position="97"/>
    </location>
</feature>
<keyword evidence="8" id="KW-1185">Reference proteome</keyword>
<dbReference type="Pfam" id="PF22437">
    <property type="entry name" value="DBF4_BRCT"/>
    <property type="match status" value="1"/>
</dbReference>
<feature type="compositionally biased region" description="Polar residues" evidence="5">
    <location>
        <begin position="189"/>
        <end position="201"/>
    </location>
</feature>
<evidence type="ECO:0000256" key="5">
    <source>
        <dbReference type="SAM" id="MobiDB-lite"/>
    </source>
</evidence>
<dbReference type="SMART" id="SM00586">
    <property type="entry name" value="ZnF_DBF"/>
    <property type="match status" value="1"/>
</dbReference>
<dbReference type="FunFam" id="6.10.250.3410:FF:000001">
    <property type="entry name" value="Protein DBF4 homolog A"/>
    <property type="match status" value="1"/>
</dbReference>
<dbReference type="Gene3D" id="3.40.50.10190">
    <property type="entry name" value="BRCT domain"/>
    <property type="match status" value="2"/>
</dbReference>
<proteinExistence type="predicted"/>
<accession>A0A6G1GVX8</accession>
<dbReference type="GO" id="GO:1901987">
    <property type="term" value="P:regulation of cell cycle phase transition"/>
    <property type="evidence" value="ECO:0007669"/>
    <property type="project" value="TreeGrafter"/>
</dbReference>
<dbReference type="GO" id="GO:0008270">
    <property type="term" value="F:zinc ion binding"/>
    <property type="evidence" value="ECO:0007669"/>
    <property type="project" value="UniProtKB-KW"/>
</dbReference>
<dbReference type="GO" id="GO:0003676">
    <property type="term" value="F:nucleic acid binding"/>
    <property type="evidence" value="ECO:0007669"/>
    <property type="project" value="InterPro"/>
</dbReference>
<name>A0A6G1GVX8_9PEZI</name>
<dbReference type="Pfam" id="PF07535">
    <property type="entry name" value="zf-DBF"/>
    <property type="match status" value="1"/>
</dbReference>
<feature type="domain" description="DBF4-type" evidence="6">
    <location>
        <begin position="621"/>
        <end position="670"/>
    </location>
</feature>
<dbReference type="AlphaFoldDB" id="A0A6G1GVX8"/>
<feature type="compositionally biased region" description="Low complexity" evidence="5">
    <location>
        <begin position="1"/>
        <end position="16"/>
    </location>
</feature>
<dbReference type="InterPro" id="IPR006572">
    <property type="entry name" value="Znf_DBF"/>
</dbReference>
<feature type="region of interest" description="Disordered" evidence="5">
    <location>
        <begin position="160"/>
        <end position="201"/>
    </location>
</feature>
<dbReference type="OrthoDB" id="21380at2759"/>
<dbReference type="PROSITE" id="PS51265">
    <property type="entry name" value="ZF_DBF4"/>
    <property type="match status" value="1"/>
</dbReference>
<dbReference type="CDD" id="cd00027">
    <property type="entry name" value="BRCT"/>
    <property type="match status" value="1"/>
</dbReference>
<keyword evidence="3" id="KW-0862">Zinc</keyword>
<keyword evidence="2 4" id="KW-0863">Zinc-finger</keyword>
<evidence type="ECO:0000313" key="8">
    <source>
        <dbReference type="Proteomes" id="UP000800041"/>
    </source>
</evidence>
<evidence type="ECO:0000259" key="6">
    <source>
        <dbReference type="PROSITE" id="PS51265"/>
    </source>
</evidence>
<evidence type="ECO:0000313" key="7">
    <source>
        <dbReference type="EMBL" id="KAF1984957.1"/>
    </source>
</evidence>
<dbReference type="Gene3D" id="6.10.250.3410">
    <property type="entry name" value="DBF zinc finger"/>
    <property type="match status" value="1"/>
</dbReference>
<dbReference type="InterPro" id="IPR038545">
    <property type="entry name" value="Znf_DBF_sf"/>
</dbReference>